<evidence type="ECO:0008006" key="4">
    <source>
        <dbReference type="Google" id="ProtNLM"/>
    </source>
</evidence>
<feature type="compositionally biased region" description="Low complexity" evidence="1">
    <location>
        <begin position="512"/>
        <end position="527"/>
    </location>
</feature>
<dbReference type="Pfam" id="PF11737">
    <property type="entry name" value="DUF3300"/>
    <property type="match status" value="1"/>
</dbReference>
<dbReference type="InterPro" id="IPR021728">
    <property type="entry name" value="DUF3300"/>
</dbReference>
<feature type="compositionally biased region" description="Gly residues" evidence="1">
    <location>
        <begin position="557"/>
        <end position="577"/>
    </location>
</feature>
<proteinExistence type="predicted"/>
<feature type="compositionally biased region" description="Basic and acidic residues" evidence="1">
    <location>
        <begin position="320"/>
        <end position="333"/>
    </location>
</feature>
<feature type="compositionally biased region" description="Gly residues" evidence="1">
    <location>
        <begin position="336"/>
        <end position="496"/>
    </location>
</feature>
<name>A0A917KZA3_9PROT</name>
<gene>
    <name evidence="2" type="ORF">GCM10011320_44780</name>
</gene>
<dbReference type="EMBL" id="BMKW01000012">
    <property type="protein sequence ID" value="GGJ32287.1"/>
    <property type="molecule type" value="Genomic_DNA"/>
</dbReference>
<evidence type="ECO:0000313" key="3">
    <source>
        <dbReference type="Proteomes" id="UP000661507"/>
    </source>
</evidence>
<sequence length="577" mass="55803">MLAVMSLPPRSAFSQATPAPAAAPQPVATTGQQDNLTQAQLEQLLAPIALYPDDLLMQMLMASTYPLEVVQAKRWLGQGQNAALRGDALAQALVAQSWDPSVKSLVPFPDVLTMMNDQLEWTQQLGDAVLAQQQDVMNSIQVLRGRAQANGALQSGPQQTVNVTQTVNVPPPAPGAPPVVVAPPPQVITIAPTQPEVVYVPAYDPNVVYGTWPYPQSPPAYYPPPVGWGLGSALLTGMAFAGGAAIVGSLWGWGSPNWGGGNINVNASRYNNINVNRNQISGNNWSHDTTHRGGVAYSNDRVRNNVGANRPGVDGANRNQARDQMRGRVDQAQRGEGIGGGPGGIGGAGRPGGAGGPGGIGGAGRPGGADGPGGIGGAGRPGGAGGPGGIGGAGRPGGAGGPGGVGGAGRPGGAGGPGSVGGAGRPGGADGPGGIGGAGRPGGAGGPGSVGGAGRPGGADGPGGIGGAGRPGGAGSAGSVGGAGRPGGAGGPGNRGGAIQQRPAVGQSPSGRPQARPAQTPARQAPQGFQGMGDGGRDRAAAQRGASSRQGQVSARQGGGGGGRGGGGGGRGGGGRR</sequence>
<dbReference type="PANTHER" id="PTHR40269">
    <property type="entry name" value="OUTER MEMBRANE PROTEIN-RELATED"/>
    <property type="match status" value="1"/>
</dbReference>
<keyword evidence="3" id="KW-1185">Reference proteome</keyword>
<feature type="region of interest" description="Disordered" evidence="1">
    <location>
        <begin position="1"/>
        <end position="31"/>
    </location>
</feature>
<evidence type="ECO:0000256" key="1">
    <source>
        <dbReference type="SAM" id="MobiDB-lite"/>
    </source>
</evidence>
<dbReference type="PANTHER" id="PTHR40269:SF1">
    <property type="entry name" value="OUTER MEMBRANE PROTEIN"/>
    <property type="match status" value="1"/>
</dbReference>
<dbReference type="Proteomes" id="UP000661507">
    <property type="component" value="Unassembled WGS sequence"/>
</dbReference>
<comment type="caution">
    <text evidence="2">The sequence shown here is derived from an EMBL/GenBank/DDBJ whole genome shotgun (WGS) entry which is preliminary data.</text>
</comment>
<feature type="region of interest" description="Disordered" evidence="1">
    <location>
        <begin position="282"/>
        <end position="577"/>
    </location>
</feature>
<accession>A0A917KZA3</accession>
<organism evidence="2 3">
    <name type="scientific">Neoroseomonas lacus</name>
    <dbReference type="NCBI Taxonomy" id="287609"/>
    <lineage>
        <taxon>Bacteria</taxon>
        <taxon>Pseudomonadati</taxon>
        <taxon>Pseudomonadota</taxon>
        <taxon>Alphaproteobacteria</taxon>
        <taxon>Acetobacterales</taxon>
        <taxon>Acetobacteraceae</taxon>
        <taxon>Neoroseomonas</taxon>
    </lineage>
</organism>
<dbReference type="AlphaFoldDB" id="A0A917KZA3"/>
<feature type="compositionally biased region" description="Low complexity" evidence="1">
    <location>
        <begin position="542"/>
        <end position="552"/>
    </location>
</feature>
<feature type="compositionally biased region" description="Low complexity" evidence="1">
    <location>
        <begin position="15"/>
        <end position="31"/>
    </location>
</feature>
<protein>
    <recommendedName>
        <fullName evidence="4">DUF3300 domain-containing protein</fullName>
    </recommendedName>
</protein>
<reference evidence="2" key="1">
    <citation type="journal article" date="2014" name="Int. J. Syst. Evol. Microbiol.">
        <title>Complete genome sequence of Corynebacterium casei LMG S-19264T (=DSM 44701T), isolated from a smear-ripened cheese.</title>
        <authorList>
            <consortium name="US DOE Joint Genome Institute (JGI-PGF)"/>
            <person name="Walter F."/>
            <person name="Albersmeier A."/>
            <person name="Kalinowski J."/>
            <person name="Ruckert C."/>
        </authorList>
    </citation>
    <scope>NUCLEOTIDE SEQUENCE</scope>
    <source>
        <strain evidence="2">CGMCC 1.3617</strain>
    </source>
</reference>
<reference evidence="2" key="2">
    <citation type="submission" date="2020-09" db="EMBL/GenBank/DDBJ databases">
        <authorList>
            <person name="Sun Q."/>
            <person name="Zhou Y."/>
        </authorList>
    </citation>
    <scope>NUCLEOTIDE SEQUENCE</scope>
    <source>
        <strain evidence="2">CGMCC 1.3617</strain>
    </source>
</reference>
<evidence type="ECO:0000313" key="2">
    <source>
        <dbReference type="EMBL" id="GGJ32287.1"/>
    </source>
</evidence>